<evidence type="ECO:0000256" key="5">
    <source>
        <dbReference type="ARBA" id="ARBA00022723"/>
    </source>
</evidence>
<dbReference type="PANTHER" id="PTHR43880:SF1">
    <property type="entry name" value="ALCOHOL DEHYDROGENASE 1A"/>
    <property type="match status" value="1"/>
</dbReference>
<keyword evidence="4" id="KW-0963">Cytoplasm</keyword>
<evidence type="ECO:0000259" key="12">
    <source>
        <dbReference type="Pfam" id="PF00107"/>
    </source>
</evidence>
<dbReference type="GO" id="GO:0004745">
    <property type="term" value="F:all-trans-retinol dehydrogenase (NAD+) activity"/>
    <property type="evidence" value="ECO:0007669"/>
    <property type="project" value="TreeGrafter"/>
</dbReference>
<evidence type="ECO:0000256" key="1">
    <source>
        <dbReference type="ARBA" id="ARBA00001947"/>
    </source>
</evidence>
<dbReference type="EMBL" id="JANPWB010000002">
    <property type="protein sequence ID" value="KAJ1206331.1"/>
    <property type="molecule type" value="Genomic_DNA"/>
</dbReference>
<proteinExistence type="inferred from homology"/>
<dbReference type="InterPro" id="IPR036291">
    <property type="entry name" value="NAD(P)-bd_dom_sf"/>
</dbReference>
<evidence type="ECO:0000256" key="3">
    <source>
        <dbReference type="ARBA" id="ARBA00013190"/>
    </source>
</evidence>
<feature type="domain" description="Alcohol dehydrogenase-like C-terminal" evidence="12">
    <location>
        <begin position="165"/>
        <end position="241"/>
    </location>
</feature>
<reference evidence="14" key="1">
    <citation type="journal article" date="2022" name="bioRxiv">
        <title>Sequencing and chromosome-scale assembly of the giantPleurodeles waltlgenome.</title>
        <authorList>
            <person name="Brown T."/>
            <person name="Elewa A."/>
            <person name="Iarovenko S."/>
            <person name="Subramanian E."/>
            <person name="Araus A.J."/>
            <person name="Petzold A."/>
            <person name="Susuki M."/>
            <person name="Suzuki K.-i.T."/>
            <person name="Hayashi T."/>
            <person name="Toyoda A."/>
            <person name="Oliveira C."/>
            <person name="Osipova E."/>
            <person name="Leigh N.D."/>
            <person name="Simon A."/>
            <person name="Yun M.H."/>
        </authorList>
    </citation>
    <scope>NUCLEOTIDE SEQUENCE</scope>
    <source>
        <strain evidence="14">20211129_DDA</strain>
        <tissue evidence="14">Liver</tissue>
    </source>
</reference>
<keyword evidence="9" id="KW-0520">NAD</keyword>
<evidence type="ECO:0000259" key="13">
    <source>
        <dbReference type="Pfam" id="PF08240"/>
    </source>
</evidence>
<dbReference type="InterPro" id="IPR002328">
    <property type="entry name" value="ADH_Zn_CS"/>
</dbReference>
<sequence>MILASGICRSDDHVLKGLVSDTKFPIILGHEAAGIVESVGRGVTTVQPGDKVIPLFVPQCKECHCCKHPNANLCVKSNIWPYIGLMDDKISRFSCKGKLIYNFASTSTFTEYTVVNEISVAKIGHTAPLERVCLIGCGFSTGYGSATHTAKVHAGSTCVIFGLGGIGLSTVIGCQVAGATRIIAVDTNKDKFPKAKAVGVTECISPQDFTKPIDEVIAEMTDGCADYTFECVGITDLMFKDDLSSYQEPGSEATRRNMSLH</sequence>
<dbReference type="Gene3D" id="3.40.50.720">
    <property type="entry name" value="NAD(P)-binding Rossmann-like Domain"/>
    <property type="match status" value="1"/>
</dbReference>
<dbReference type="PROSITE" id="PS00059">
    <property type="entry name" value="ADH_ZINC"/>
    <property type="match status" value="1"/>
</dbReference>
<dbReference type="Gene3D" id="3.90.180.10">
    <property type="entry name" value="Medium-chain alcohol dehydrogenases, catalytic domain"/>
    <property type="match status" value="1"/>
</dbReference>
<accession>A0AAV7W041</accession>
<comment type="catalytic activity">
    <reaction evidence="10">
        <text>a primary alcohol + NAD(+) = an aldehyde + NADH + H(+)</text>
        <dbReference type="Rhea" id="RHEA:10736"/>
        <dbReference type="ChEBI" id="CHEBI:15378"/>
        <dbReference type="ChEBI" id="CHEBI:15734"/>
        <dbReference type="ChEBI" id="CHEBI:17478"/>
        <dbReference type="ChEBI" id="CHEBI:57540"/>
        <dbReference type="ChEBI" id="CHEBI:57945"/>
        <dbReference type="EC" id="1.1.1.1"/>
    </reaction>
</comment>
<dbReference type="EC" id="1.1.1.1" evidence="3"/>
<evidence type="ECO:0000256" key="8">
    <source>
        <dbReference type="ARBA" id="ARBA00023002"/>
    </source>
</evidence>
<dbReference type="PANTHER" id="PTHR43880">
    <property type="entry name" value="ALCOHOL DEHYDROGENASE"/>
    <property type="match status" value="1"/>
</dbReference>
<evidence type="ECO:0000313" key="14">
    <source>
        <dbReference type="EMBL" id="KAJ1206331.1"/>
    </source>
</evidence>
<comment type="similarity">
    <text evidence="11">Belongs to the zinc-containing alcohol dehydrogenase family.</text>
</comment>
<evidence type="ECO:0000256" key="9">
    <source>
        <dbReference type="ARBA" id="ARBA00023027"/>
    </source>
</evidence>
<evidence type="ECO:0000256" key="7">
    <source>
        <dbReference type="ARBA" id="ARBA00022990"/>
    </source>
</evidence>
<dbReference type="Pfam" id="PF08240">
    <property type="entry name" value="ADH_N"/>
    <property type="match status" value="1"/>
</dbReference>
<name>A0AAV7W041_PLEWA</name>
<dbReference type="GO" id="GO:0042572">
    <property type="term" value="P:retinol metabolic process"/>
    <property type="evidence" value="ECO:0007669"/>
    <property type="project" value="TreeGrafter"/>
</dbReference>
<protein>
    <recommendedName>
        <fullName evidence="3">alcohol dehydrogenase</fullName>
        <ecNumber evidence="3">1.1.1.1</ecNumber>
    </recommendedName>
</protein>
<organism evidence="14 15">
    <name type="scientific">Pleurodeles waltl</name>
    <name type="common">Iberian ribbed newt</name>
    <dbReference type="NCBI Taxonomy" id="8319"/>
    <lineage>
        <taxon>Eukaryota</taxon>
        <taxon>Metazoa</taxon>
        <taxon>Chordata</taxon>
        <taxon>Craniata</taxon>
        <taxon>Vertebrata</taxon>
        <taxon>Euteleostomi</taxon>
        <taxon>Amphibia</taxon>
        <taxon>Batrachia</taxon>
        <taxon>Caudata</taxon>
        <taxon>Salamandroidea</taxon>
        <taxon>Salamandridae</taxon>
        <taxon>Pleurodelinae</taxon>
        <taxon>Pleurodeles</taxon>
    </lineage>
</organism>
<evidence type="ECO:0000256" key="11">
    <source>
        <dbReference type="RuleBase" id="RU361277"/>
    </source>
</evidence>
<comment type="cofactor">
    <cofactor evidence="1 11">
        <name>Zn(2+)</name>
        <dbReference type="ChEBI" id="CHEBI:29105"/>
    </cofactor>
</comment>
<dbReference type="AlphaFoldDB" id="A0AAV7W041"/>
<comment type="caution">
    <text evidence="14">The sequence shown here is derived from an EMBL/GenBank/DDBJ whole genome shotgun (WGS) entry which is preliminary data.</text>
</comment>
<keyword evidence="7" id="KW-0007">Acetylation</keyword>
<dbReference type="InterPro" id="IPR011032">
    <property type="entry name" value="GroES-like_sf"/>
</dbReference>
<keyword evidence="15" id="KW-1185">Reference proteome</keyword>
<comment type="subcellular location">
    <subcellularLocation>
        <location evidence="2">Cytoplasm</location>
    </subcellularLocation>
</comment>
<evidence type="ECO:0000256" key="10">
    <source>
        <dbReference type="ARBA" id="ARBA00049243"/>
    </source>
</evidence>
<evidence type="ECO:0000256" key="4">
    <source>
        <dbReference type="ARBA" id="ARBA00022490"/>
    </source>
</evidence>
<evidence type="ECO:0000256" key="6">
    <source>
        <dbReference type="ARBA" id="ARBA00022833"/>
    </source>
</evidence>
<evidence type="ECO:0000313" key="15">
    <source>
        <dbReference type="Proteomes" id="UP001066276"/>
    </source>
</evidence>
<keyword evidence="5 11" id="KW-0479">Metal-binding</keyword>
<dbReference type="Pfam" id="PF00107">
    <property type="entry name" value="ADH_zinc_N"/>
    <property type="match status" value="1"/>
</dbReference>
<dbReference type="GO" id="GO:0005829">
    <property type="term" value="C:cytosol"/>
    <property type="evidence" value="ECO:0007669"/>
    <property type="project" value="TreeGrafter"/>
</dbReference>
<gene>
    <name evidence="14" type="ORF">NDU88_001738</name>
</gene>
<dbReference type="GO" id="GO:0042573">
    <property type="term" value="P:retinoic acid metabolic process"/>
    <property type="evidence" value="ECO:0007669"/>
    <property type="project" value="TreeGrafter"/>
</dbReference>
<evidence type="ECO:0000256" key="2">
    <source>
        <dbReference type="ARBA" id="ARBA00004496"/>
    </source>
</evidence>
<dbReference type="FunFam" id="3.40.50.720:FF:000003">
    <property type="entry name" value="S-(hydroxymethyl)glutathione dehydrogenase"/>
    <property type="match status" value="1"/>
</dbReference>
<dbReference type="SUPFAM" id="SSF50129">
    <property type="entry name" value="GroES-like"/>
    <property type="match status" value="1"/>
</dbReference>
<dbReference type="InterPro" id="IPR013149">
    <property type="entry name" value="ADH-like_C"/>
</dbReference>
<keyword evidence="8" id="KW-0560">Oxidoreductase</keyword>
<dbReference type="GO" id="GO:0008270">
    <property type="term" value="F:zinc ion binding"/>
    <property type="evidence" value="ECO:0007669"/>
    <property type="project" value="InterPro"/>
</dbReference>
<dbReference type="InterPro" id="IPR013154">
    <property type="entry name" value="ADH-like_N"/>
</dbReference>
<dbReference type="SUPFAM" id="SSF51735">
    <property type="entry name" value="NAD(P)-binding Rossmann-fold domains"/>
    <property type="match status" value="1"/>
</dbReference>
<dbReference type="Proteomes" id="UP001066276">
    <property type="component" value="Chromosome 1_2"/>
</dbReference>
<feature type="domain" description="Alcohol dehydrogenase-like N-terminal" evidence="13">
    <location>
        <begin position="2"/>
        <end position="123"/>
    </location>
</feature>
<keyword evidence="6 11" id="KW-0862">Zinc</keyword>